<name>A0ABT0I531_9ACTN</name>
<feature type="region of interest" description="Disordered" evidence="1">
    <location>
        <begin position="471"/>
        <end position="569"/>
    </location>
</feature>
<feature type="transmembrane region" description="Helical" evidence="2">
    <location>
        <begin position="24"/>
        <end position="45"/>
    </location>
</feature>
<protein>
    <recommendedName>
        <fullName evidence="5">Integral membrane protein</fullName>
    </recommendedName>
</protein>
<feature type="transmembrane region" description="Helical" evidence="2">
    <location>
        <begin position="57"/>
        <end position="78"/>
    </location>
</feature>
<keyword evidence="2" id="KW-0472">Membrane</keyword>
<dbReference type="EMBL" id="JALPTH010000002">
    <property type="protein sequence ID" value="MCK8676448.1"/>
    <property type="molecule type" value="Genomic_DNA"/>
</dbReference>
<comment type="caution">
    <text evidence="3">The sequence shown here is derived from an EMBL/GenBank/DDBJ whole genome shotgun (WGS) entry which is preliminary data.</text>
</comment>
<evidence type="ECO:0000313" key="4">
    <source>
        <dbReference type="Proteomes" id="UP001522868"/>
    </source>
</evidence>
<feature type="compositionally biased region" description="Basic and acidic residues" evidence="1">
    <location>
        <begin position="715"/>
        <end position="727"/>
    </location>
</feature>
<accession>A0ABT0I531</accession>
<sequence length="914" mass="90566">MGEERGAQAARARALAVLRVRGRALGVALLPAAVAVVLLAGGVTGRLTGAGWDAARWAVSVLAVAVLAVGAVVVSAVARARPALTPTVDIPAESAPDLYRLVEDLAGRLGVPAPSAIALTPDCDSWLEDRSHPAHARARSGASARGRRSEAAPVLVIGSPFLWWMRVAELRAVLAPVVAGTGPSAHPDIADARRFIRGLDAAVAAADRPGSGGGGVRRWGARFTGAVARILLRSCRAHAAEMERGVAAAGSERAREVDYGLRIAAQEQVGLAYAGWDRLLTRVALPAWRMGRWPSRLDAGVVSALTELSRRDRLAEGYASRLGERPACDLLEEPGLVDEATSLLAARLFHGGPARPGPGWAPVDWQDYPDEVVDRKWRTEAARLHRVLDRLGVERGTDGTLARVMDHLSAGTGRGGEALAAAITAEVARERVEVRAGLAAESATEAGGPVASVAAEGGSYSASATAVSGPAAQAAAPGGPSAGSAAAAGGPYAGSATAAGEPGTLGQAVSGPGTPGQVASGPGTPVAAADGPLGGSAAAAGEPARPAAAADGPSSAPAATPGDPVAGSAAAAAAGGPYAAPGVPAEEHAAPTTAAAGGPAAQGQAVSGPIAPASAPGGPLGGSAAAANGAYSAPEALAGEHAATGGPDGTAADGSRSGSDPTARSEGPVAPGPASASVAAHHSGRSASAAAQHPVRHASAATRLSEPPATAAPTAERHSPGRLHDTTPADQTDVSAGRLHDTAPANRTDVSADRTDAPTGHPPATANRPSRAGSATPASTEAYSADADHPPTETGPAPSHAYPTSGADSDLAPGHDPASDLHGDLPLLPLQPPRTGRELLADHVTAMVCCAAVDTAGAAPGLDWLDGPSLLIAGRRHPDLAARVLSLVEDADPGPLRAWLATVGVQAEKPVRLG</sequence>
<dbReference type="Proteomes" id="UP001522868">
    <property type="component" value="Unassembled WGS sequence"/>
</dbReference>
<feature type="compositionally biased region" description="Low complexity" evidence="1">
    <location>
        <begin position="672"/>
        <end position="691"/>
    </location>
</feature>
<feature type="compositionally biased region" description="Low complexity" evidence="1">
    <location>
        <begin position="471"/>
        <end position="500"/>
    </location>
</feature>
<keyword evidence="2" id="KW-0812">Transmembrane</keyword>
<evidence type="ECO:0008006" key="5">
    <source>
        <dbReference type="Google" id="ProtNLM"/>
    </source>
</evidence>
<evidence type="ECO:0000256" key="1">
    <source>
        <dbReference type="SAM" id="MobiDB-lite"/>
    </source>
</evidence>
<keyword evidence="2" id="KW-1133">Transmembrane helix</keyword>
<organism evidence="3 4">
    <name type="scientific">Streptomyces lichenis</name>
    <dbReference type="NCBI Taxonomy" id="2306967"/>
    <lineage>
        <taxon>Bacteria</taxon>
        <taxon>Bacillati</taxon>
        <taxon>Actinomycetota</taxon>
        <taxon>Actinomycetes</taxon>
        <taxon>Kitasatosporales</taxon>
        <taxon>Streptomycetaceae</taxon>
        <taxon>Streptomyces</taxon>
    </lineage>
</organism>
<keyword evidence="4" id="KW-1185">Reference proteome</keyword>
<feature type="compositionally biased region" description="Low complexity" evidence="1">
    <location>
        <begin position="527"/>
        <end position="569"/>
    </location>
</feature>
<gene>
    <name evidence="3" type="ORF">M1O15_03280</name>
</gene>
<feature type="region of interest" description="Disordered" evidence="1">
    <location>
        <begin position="590"/>
        <end position="614"/>
    </location>
</feature>
<feature type="region of interest" description="Disordered" evidence="1">
    <location>
        <begin position="640"/>
        <end position="830"/>
    </location>
</feature>
<proteinExistence type="predicted"/>
<feature type="compositionally biased region" description="Low complexity" evidence="1">
    <location>
        <begin position="640"/>
        <end position="654"/>
    </location>
</feature>
<dbReference type="RefSeq" id="WP_248631705.1">
    <property type="nucleotide sequence ID" value="NZ_JALPTH010000002.1"/>
</dbReference>
<evidence type="ECO:0000256" key="2">
    <source>
        <dbReference type="SAM" id="Phobius"/>
    </source>
</evidence>
<evidence type="ECO:0000313" key="3">
    <source>
        <dbReference type="EMBL" id="MCK8676448.1"/>
    </source>
</evidence>
<reference evidence="3 4" key="1">
    <citation type="submission" date="2022-04" db="EMBL/GenBank/DDBJ databases">
        <title>Streptomyces sp. nov. LCR6-01 isolated from Lichen of Dirinaria sp.</title>
        <authorList>
            <person name="Kanchanasin P."/>
            <person name="Tanasupawat S."/>
            <person name="Phongsopitanun W."/>
        </authorList>
    </citation>
    <scope>NUCLEOTIDE SEQUENCE [LARGE SCALE GENOMIC DNA]</scope>
    <source>
        <strain evidence="3 4">LCR6-01</strain>
    </source>
</reference>